<dbReference type="Proteomes" id="UP000800038">
    <property type="component" value="Unassembled WGS sequence"/>
</dbReference>
<sequence>MDQLISKSPSLKSKKKELGTVAWGRARAAKKKKKKKKKEKEKEEEDEELKVASRYF</sequence>
<organism evidence="2 3">
    <name type="scientific">Clathrospora elynae</name>
    <dbReference type="NCBI Taxonomy" id="706981"/>
    <lineage>
        <taxon>Eukaryota</taxon>
        <taxon>Fungi</taxon>
        <taxon>Dikarya</taxon>
        <taxon>Ascomycota</taxon>
        <taxon>Pezizomycotina</taxon>
        <taxon>Dothideomycetes</taxon>
        <taxon>Pleosporomycetidae</taxon>
        <taxon>Pleosporales</taxon>
        <taxon>Diademaceae</taxon>
        <taxon>Clathrospora</taxon>
    </lineage>
</organism>
<evidence type="ECO:0000313" key="2">
    <source>
        <dbReference type="EMBL" id="KAF1946395.1"/>
    </source>
</evidence>
<proteinExistence type="predicted"/>
<evidence type="ECO:0000313" key="3">
    <source>
        <dbReference type="Proteomes" id="UP000800038"/>
    </source>
</evidence>
<feature type="compositionally biased region" description="Low complexity" evidence="1">
    <location>
        <begin position="1"/>
        <end position="11"/>
    </location>
</feature>
<feature type="compositionally biased region" description="Basic residues" evidence="1">
    <location>
        <begin position="27"/>
        <end position="39"/>
    </location>
</feature>
<accession>A0A6A5T088</accession>
<protein>
    <submittedName>
        <fullName evidence="2">Uncharacterized protein</fullName>
    </submittedName>
</protein>
<dbReference type="EMBL" id="ML976003">
    <property type="protein sequence ID" value="KAF1946395.1"/>
    <property type="molecule type" value="Genomic_DNA"/>
</dbReference>
<keyword evidence="3" id="KW-1185">Reference proteome</keyword>
<gene>
    <name evidence="2" type="ORF">EJ02DRAFT_418508</name>
</gene>
<dbReference type="AlphaFoldDB" id="A0A6A5T088"/>
<feature type="region of interest" description="Disordered" evidence="1">
    <location>
        <begin position="1"/>
        <end position="56"/>
    </location>
</feature>
<reference evidence="2" key="1">
    <citation type="journal article" date="2020" name="Stud. Mycol.">
        <title>101 Dothideomycetes genomes: a test case for predicting lifestyles and emergence of pathogens.</title>
        <authorList>
            <person name="Haridas S."/>
            <person name="Albert R."/>
            <person name="Binder M."/>
            <person name="Bloem J."/>
            <person name="Labutti K."/>
            <person name="Salamov A."/>
            <person name="Andreopoulos B."/>
            <person name="Baker S."/>
            <person name="Barry K."/>
            <person name="Bills G."/>
            <person name="Bluhm B."/>
            <person name="Cannon C."/>
            <person name="Castanera R."/>
            <person name="Culley D."/>
            <person name="Daum C."/>
            <person name="Ezra D."/>
            <person name="Gonzalez J."/>
            <person name="Henrissat B."/>
            <person name="Kuo A."/>
            <person name="Liang C."/>
            <person name="Lipzen A."/>
            <person name="Lutzoni F."/>
            <person name="Magnuson J."/>
            <person name="Mondo S."/>
            <person name="Nolan M."/>
            <person name="Ohm R."/>
            <person name="Pangilinan J."/>
            <person name="Park H.-J."/>
            <person name="Ramirez L."/>
            <person name="Alfaro M."/>
            <person name="Sun H."/>
            <person name="Tritt A."/>
            <person name="Yoshinaga Y."/>
            <person name="Zwiers L.-H."/>
            <person name="Turgeon B."/>
            <person name="Goodwin S."/>
            <person name="Spatafora J."/>
            <person name="Crous P."/>
            <person name="Grigoriev I."/>
        </authorList>
    </citation>
    <scope>NUCLEOTIDE SEQUENCE</scope>
    <source>
        <strain evidence="2">CBS 161.51</strain>
    </source>
</reference>
<name>A0A6A5T088_9PLEO</name>
<evidence type="ECO:0000256" key="1">
    <source>
        <dbReference type="SAM" id="MobiDB-lite"/>
    </source>
</evidence>